<dbReference type="EMBL" id="JAQLXW010000005">
    <property type="protein sequence ID" value="MDB8003463.1"/>
    <property type="molecule type" value="Genomic_DNA"/>
</dbReference>
<dbReference type="SUPFAM" id="SSF46785">
    <property type="entry name" value="Winged helix' DNA-binding domain"/>
    <property type="match status" value="1"/>
</dbReference>
<reference evidence="3" key="2">
    <citation type="submission" date="2023-01" db="EMBL/GenBank/DDBJ databases">
        <title>Human gut microbiome strain richness.</title>
        <authorList>
            <person name="Chen-Liaw A."/>
        </authorList>
    </citation>
    <scope>NUCLEOTIDE SEQUENCE</scope>
    <source>
        <strain evidence="3">1001283st1_G1_1001283B150217_161031</strain>
    </source>
</reference>
<gene>
    <name evidence="2" type="ORF">ERS852540_01797</name>
    <name evidence="3" type="ORF">PNE09_05175</name>
</gene>
<protein>
    <submittedName>
        <fullName evidence="3">Helix-turn-helix transcriptional regulator</fullName>
    </submittedName>
    <submittedName>
        <fullName evidence="2">Lineage-specific thermal regulator protein</fullName>
    </submittedName>
</protein>
<evidence type="ECO:0000313" key="2">
    <source>
        <dbReference type="EMBL" id="CUQ88758.1"/>
    </source>
</evidence>
<dbReference type="Pfam" id="PF03551">
    <property type="entry name" value="PadR"/>
    <property type="match status" value="1"/>
</dbReference>
<name>A0A174ZW45_9FIRM</name>
<dbReference type="InterPro" id="IPR052509">
    <property type="entry name" value="Metal_resp_DNA-bind_regulator"/>
</dbReference>
<proteinExistence type="predicted"/>
<dbReference type="OrthoDB" id="9808017at2"/>
<sequence length="115" mass="13544">MMGIKENFKRGTLEMLILHLLKGEEMYGYQLTQEIGKRSNGTFRITEGSMYPTLYRLLDKELIADRLELVGRRRTRVYYHIEPKGLEYLDKLEKEYELTSAGIDAIMSYVPEDEE</sequence>
<evidence type="ECO:0000313" key="3">
    <source>
        <dbReference type="EMBL" id="MDB8003463.1"/>
    </source>
</evidence>
<accession>A0A174ZW45</accession>
<reference evidence="2 4" key="1">
    <citation type="submission" date="2015-09" db="EMBL/GenBank/DDBJ databases">
        <authorList>
            <consortium name="Pathogen Informatics"/>
        </authorList>
    </citation>
    <scope>NUCLEOTIDE SEQUENCE [LARGE SCALE GENOMIC DNA]</scope>
    <source>
        <strain evidence="2 4">2789STDY5834928</strain>
    </source>
</reference>
<dbReference type="AlphaFoldDB" id="A0A174ZW45"/>
<evidence type="ECO:0000313" key="4">
    <source>
        <dbReference type="Proteomes" id="UP000095662"/>
    </source>
</evidence>
<dbReference type="Proteomes" id="UP001210809">
    <property type="component" value="Unassembled WGS sequence"/>
</dbReference>
<dbReference type="InterPro" id="IPR036388">
    <property type="entry name" value="WH-like_DNA-bd_sf"/>
</dbReference>
<organism evidence="2 4">
    <name type="scientific">[Eubacterium] siraeum</name>
    <dbReference type="NCBI Taxonomy" id="39492"/>
    <lineage>
        <taxon>Bacteria</taxon>
        <taxon>Bacillati</taxon>
        <taxon>Bacillota</taxon>
        <taxon>Clostridia</taxon>
        <taxon>Eubacteriales</taxon>
        <taxon>Oscillospiraceae</taxon>
        <taxon>Oscillospiraceae incertae sedis</taxon>
    </lineage>
</organism>
<dbReference type="Proteomes" id="UP000095662">
    <property type="component" value="Unassembled WGS sequence"/>
</dbReference>
<evidence type="ECO:0000259" key="1">
    <source>
        <dbReference type="Pfam" id="PF03551"/>
    </source>
</evidence>
<dbReference type="EMBL" id="CZBY01000014">
    <property type="protein sequence ID" value="CUQ88758.1"/>
    <property type="molecule type" value="Genomic_DNA"/>
</dbReference>
<dbReference type="InterPro" id="IPR036390">
    <property type="entry name" value="WH_DNA-bd_sf"/>
</dbReference>
<dbReference type="InterPro" id="IPR005149">
    <property type="entry name" value="Tscrpt_reg_PadR_N"/>
</dbReference>
<dbReference type="PANTHER" id="PTHR33169:SF14">
    <property type="entry name" value="TRANSCRIPTIONAL REGULATOR RV3488"/>
    <property type="match status" value="1"/>
</dbReference>
<feature type="domain" description="Transcription regulator PadR N-terminal" evidence="1">
    <location>
        <begin position="17"/>
        <end position="90"/>
    </location>
</feature>
<dbReference type="Gene3D" id="1.10.10.10">
    <property type="entry name" value="Winged helix-like DNA-binding domain superfamily/Winged helix DNA-binding domain"/>
    <property type="match status" value="1"/>
</dbReference>
<dbReference type="PANTHER" id="PTHR33169">
    <property type="entry name" value="PADR-FAMILY TRANSCRIPTIONAL REGULATOR"/>
    <property type="match status" value="1"/>
</dbReference>